<name>A0A1I2PED6_9GAMM</name>
<dbReference type="InterPro" id="IPR011749">
    <property type="entry name" value="CHP02243"/>
</dbReference>
<sequence>MNGHNSTKPGCDCCSGVDAVTPRRIDNPPGLTQFPYRIGRHSDFFESIQSRLSSVDNPALAALTTRESSDFTLAIGDALACSLDVLSFYTERYAHEHYLRTATERLSVGAMARLIGYELAPGVAASTHLAFTLQSVPGAPAKPIEIPMGTRVQSVPGQDEQAQTFETVAPAAARAQWNAIKLQQSEFQLPVYGDTQLWLEGIDSGLAVGDLILIVGAEHEAAPQDERWDVRVITRLNIDMPRQLTCVGWQQALGHSRPFVLPASEGVQIYTFRTRAAVFGHTAPDWRALSDESKADYIGLLSPDELIRPADIEEWPDYSVLAPLYPERRSGSSDISKVHRAATVEEIVAAANGAAQGAAAMAMHKAANAGSGVVMAGGQIAETAMNMARESAEGLSEVANLAVNEVTQRARTLIHSQGQSLQALQLTAEDLARVIARDFFQQGIADSLAALPAKVQDLTAQGLTDRIAIAEAVLDELIDSLQLGNENYPVDPLPGLEQIWSDAVVEAIGTIETVKGDLGSLLDNIVGSFLGAEKALEEAKTRVGDISLSNGLSTTSSIMAEVIEAFKTVIGTEFSGENFQKIINFDGVFESVQEWTEGLFTVGSDVVLLLKQMQDEIANSTGVMFSKLGQDVAKMAQEAQSGIAGTAALLNPAEALAALNDAASEMREQSRHAGVAALSAAATADVAALVTTAVTIAQNLPPPFPAATPESIAEVARHFAALGVARAGGSSASEAAAGSVLAKIETLMPTSLQAPVEFAEQLLPLLGDVDDLLSSPRSGAESAYQRIVADVERALVGKVVNVSTRRAPLVRSPDRIDLSRVHDSVVAGSWALLSVPNSTELYRINSAVAASRAEYLMSGQTTRVELEGELTNGRLPAEFEHAVRSLSVHVDSEQLALAEIPLSYPVYGERIALAGHVEGLLAGQPLALSGKRQRVIMLRGISNRILSCDDGSQRLLVEGDSLLMMKAPERLTGETTNYLPPQDFARLLGKRNIWFRLTLQDRDGCVGQVALRGSEIALEKAYKDDALVSEIIFLVDTDEAITQDRNRSYLKLTASTQQCYERISTRINANVAPATQGETVANTILGSGNGSVFNQHFTLTQTPLTFVSANTPTGRTSTLQVRVGDVLWTEVPMLHGAESDARVYEINQDDTAHTTLQFGDGIEGARLPSGESNLRVSYRKGIGLAGNVDAGTLTTLLSRPLGVSEAVNPVAATGGEDAEPLSRARDNAPLTVLTLDRVVSVEDYANFARAFAGIDKAHALWVPAGPARGMFLSIAGVDGAMVPETSQTFKNLLGALQIYGDPQIPLRMTNYIDTRFRCRLSIKVQDDYEIDPVIDNVDAAIRSHFGFAQRRFGQTVSADEVVAVAQAVRGIAGVHITQLYRAGDPPPANVIPRLFARLPVASLSSLPLAAELLTVDENAIQLEVLP</sequence>
<evidence type="ECO:0000313" key="2">
    <source>
        <dbReference type="Proteomes" id="UP000198623"/>
    </source>
</evidence>
<gene>
    <name evidence="1" type="ORF">SAMN05216175_103416</name>
</gene>
<proteinExistence type="predicted"/>
<organism evidence="1 2">
    <name type="scientific">Neptunomonas qingdaonensis</name>
    <dbReference type="NCBI Taxonomy" id="1045558"/>
    <lineage>
        <taxon>Bacteria</taxon>
        <taxon>Pseudomonadati</taxon>
        <taxon>Pseudomonadota</taxon>
        <taxon>Gammaproteobacteria</taxon>
        <taxon>Oceanospirillales</taxon>
        <taxon>Oceanospirillaceae</taxon>
        <taxon>Neptunomonas</taxon>
    </lineage>
</organism>
<dbReference type="EMBL" id="FOOU01000003">
    <property type="protein sequence ID" value="SFG14444.1"/>
    <property type="molecule type" value="Genomic_DNA"/>
</dbReference>
<keyword evidence="2" id="KW-1185">Reference proteome</keyword>
<evidence type="ECO:0000313" key="1">
    <source>
        <dbReference type="EMBL" id="SFG14444.1"/>
    </source>
</evidence>
<dbReference type="NCBIfam" id="TIGR02243">
    <property type="entry name" value="putative baseplate assembly protein"/>
    <property type="match status" value="1"/>
</dbReference>
<protein>
    <submittedName>
        <fullName evidence="1">Putative baseplate assembly protein</fullName>
    </submittedName>
</protein>
<dbReference type="Proteomes" id="UP000198623">
    <property type="component" value="Unassembled WGS sequence"/>
</dbReference>
<accession>A0A1I2PED6</accession>
<reference evidence="2" key="1">
    <citation type="submission" date="2016-10" db="EMBL/GenBank/DDBJ databases">
        <authorList>
            <person name="Varghese N."/>
            <person name="Submissions S."/>
        </authorList>
    </citation>
    <scope>NUCLEOTIDE SEQUENCE [LARGE SCALE GENOMIC DNA]</scope>
    <source>
        <strain evidence="2">CGMCC 1.10971</strain>
    </source>
</reference>
<dbReference type="STRING" id="1045558.SAMN05216175_103416"/>
<dbReference type="RefSeq" id="WP_090726129.1">
    <property type="nucleotide sequence ID" value="NZ_FOOU01000003.1"/>
</dbReference>